<accession>A0A2M9R8F1</accession>
<name>A0A2M9R8F1_9FLAO</name>
<dbReference type="InterPro" id="IPR025364">
    <property type="entry name" value="DUF4268"/>
</dbReference>
<evidence type="ECO:0000313" key="3">
    <source>
        <dbReference type="Proteomes" id="UP000231960"/>
    </source>
</evidence>
<dbReference type="EMBL" id="NIPO01000001">
    <property type="protein sequence ID" value="PJR05136.1"/>
    <property type="molecule type" value="Genomic_DNA"/>
</dbReference>
<dbReference type="RefSeq" id="WP_100678695.1">
    <property type="nucleotide sequence ID" value="NZ_NIPO01000001.1"/>
</dbReference>
<organism evidence="2 3">
    <name type="scientific">Avrilella dinanensis</name>
    <dbReference type="NCBI Taxonomy" id="2008672"/>
    <lineage>
        <taxon>Bacteria</taxon>
        <taxon>Pseudomonadati</taxon>
        <taxon>Bacteroidota</taxon>
        <taxon>Flavobacteriia</taxon>
        <taxon>Flavobacteriales</taxon>
        <taxon>Flavobacteriaceae</taxon>
        <taxon>Avrilella</taxon>
    </lineage>
</organism>
<evidence type="ECO:0000259" key="1">
    <source>
        <dbReference type="Pfam" id="PF14088"/>
    </source>
</evidence>
<dbReference type="AlphaFoldDB" id="A0A2M9R8F1"/>
<comment type="caution">
    <text evidence="2">The sequence shown here is derived from an EMBL/GenBank/DDBJ whole genome shotgun (WGS) entry which is preliminary data.</text>
</comment>
<dbReference type="Proteomes" id="UP000231960">
    <property type="component" value="Unassembled WGS sequence"/>
</dbReference>
<gene>
    <name evidence="2" type="ORF">CDL10_08450</name>
</gene>
<feature type="domain" description="DUF4268" evidence="1">
    <location>
        <begin position="10"/>
        <end position="136"/>
    </location>
</feature>
<dbReference type="OrthoDB" id="1467516at2"/>
<evidence type="ECO:0000313" key="2">
    <source>
        <dbReference type="EMBL" id="PJR05136.1"/>
    </source>
</evidence>
<protein>
    <recommendedName>
        <fullName evidence="1">DUF4268 domain-containing protein</fullName>
    </recommendedName>
</protein>
<dbReference type="Pfam" id="PF14088">
    <property type="entry name" value="DUF4268"/>
    <property type="match status" value="1"/>
</dbReference>
<proteinExistence type="predicted"/>
<sequence length="147" mass="18090">MYSKEETKLIKQRFWTEFGQTYPRKWLLHKTKIKDFSFKFYADNKKACVMLDMEQKDDELRKIYYQKIESLKNILTENHLPGVIFEENYYLDNGKLISRIWVEKDGVSINNPKTWDDIFVFFHDNMNEFELFFYEFEDYIKDLDINT</sequence>
<keyword evidence="3" id="KW-1185">Reference proteome</keyword>
<reference evidence="2 3" key="1">
    <citation type="submission" date="2017-06" db="EMBL/GenBank/DDBJ databases">
        <title>Description of Avrilella dinanensis gen. nov. sp. nov.</title>
        <authorList>
            <person name="Leyer C."/>
            <person name="Sassi M."/>
            <person name="Minet J."/>
            <person name="Kayal S."/>
            <person name="Cattoir V."/>
        </authorList>
    </citation>
    <scope>NUCLEOTIDE SEQUENCE [LARGE SCALE GENOMIC DNA]</scope>
    <source>
        <strain evidence="2 3">UR159</strain>
    </source>
</reference>